<comment type="caution">
    <text evidence="1">The sequence shown here is derived from an EMBL/GenBank/DDBJ whole genome shotgun (WGS) entry which is preliminary data.</text>
</comment>
<dbReference type="OrthoDB" id="8887208at2"/>
<reference evidence="1 2" key="1">
    <citation type="submission" date="2019-08" db="EMBL/GenBank/DDBJ databases">
        <title>Genome of Luteibaculum oceani JCM 18817.</title>
        <authorList>
            <person name="Bowman J.P."/>
        </authorList>
    </citation>
    <scope>NUCLEOTIDE SEQUENCE [LARGE SCALE GENOMIC DNA]</scope>
    <source>
        <strain evidence="1 2">JCM 18817</strain>
    </source>
</reference>
<dbReference type="AlphaFoldDB" id="A0A5C6VJ14"/>
<keyword evidence="2" id="KW-1185">Reference proteome</keyword>
<dbReference type="Proteomes" id="UP000321168">
    <property type="component" value="Unassembled WGS sequence"/>
</dbReference>
<name>A0A5C6VJ14_9FLAO</name>
<accession>A0A5C6VJ14</accession>
<gene>
    <name evidence="1" type="ORF">FRX97_00725</name>
</gene>
<evidence type="ECO:0000313" key="2">
    <source>
        <dbReference type="Proteomes" id="UP000321168"/>
    </source>
</evidence>
<dbReference type="RefSeq" id="WP_147012358.1">
    <property type="nucleotide sequence ID" value="NZ_VORB01000001.1"/>
</dbReference>
<sequence length="269" mass="32046">MRLTILIFVFFQLGAQAQFFRWDPQSIFVSWGYNRAFYDKSNISVKGPNLNLLFEDVIAVDDPEPFSENYYRLDRFTIPQFDFRIGVKLPNNLILSWGWEHMKYMTKFNSKAKLSGYIGDEYFNGYYPSNESIQDDDYRITRRFFYTEHTDGLNYLNFELEQYLAIPIWEEHIQLHLNYGLGTGPMMPWSDSYLFGKHYRNPSIHFAGWGVNLKTQVGVQIGKRFQIIAPIRLGYLNLWDILLSEDIRAKQSIRFLEYNFSFSWIFPLR</sequence>
<organism evidence="1 2">
    <name type="scientific">Luteibaculum oceani</name>
    <dbReference type="NCBI Taxonomy" id="1294296"/>
    <lineage>
        <taxon>Bacteria</taxon>
        <taxon>Pseudomonadati</taxon>
        <taxon>Bacteroidota</taxon>
        <taxon>Flavobacteriia</taxon>
        <taxon>Flavobacteriales</taxon>
        <taxon>Luteibaculaceae</taxon>
        <taxon>Luteibaculum</taxon>
    </lineage>
</organism>
<proteinExistence type="predicted"/>
<evidence type="ECO:0000313" key="1">
    <source>
        <dbReference type="EMBL" id="TXC85177.1"/>
    </source>
</evidence>
<protein>
    <submittedName>
        <fullName evidence="1">Uncharacterized protein</fullName>
    </submittedName>
</protein>
<dbReference type="EMBL" id="VORB01000001">
    <property type="protein sequence ID" value="TXC85177.1"/>
    <property type="molecule type" value="Genomic_DNA"/>
</dbReference>